<gene>
    <name evidence="2" type="ORF">J3D65DRAFT_605995</name>
</gene>
<evidence type="ECO:0000313" key="3">
    <source>
        <dbReference type="Proteomes" id="UP001360953"/>
    </source>
</evidence>
<feature type="compositionally biased region" description="Low complexity" evidence="1">
    <location>
        <begin position="426"/>
        <end position="436"/>
    </location>
</feature>
<reference evidence="2 3" key="1">
    <citation type="submission" date="2024-04" db="EMBL/GenBank/DDBJ databases">
        <title>Phyllosticta paracitricarpa is synonymous to the EU quarantine fungus P. citricarpa based on phylogenomic analyses.</title>
        <authorList>
            <consortium name="Lawrence Berkeley National Laboratory"/>
            <person name="Van ingen-buijs V.A."/>
            <person name="Van westerhoven A.C."/>
            <person name="Haridas S."/>
            <person name="Skiadas P."/>
            <person name="Martin F."/>
            <person name="Groenewald J.Z."/>
            <person name="Crous P.W."/>
            <person name="Seidl M.F."/>
        </authorList>
    </citation>
    <scope>NUCLEOTIDE SEQUENCE [LARGE SCALE GENOMIC DNA]</scope>
    <source>
        <strain evidence="2 3">CPC 17464</strain>
    </source>
</reference>
<name>A0ABR1L9V3_9PEZI</name>
<keyword evidence="3" id="KW-1185">Reference proteome</keyword>
<dbReference type="GeneID" id="92031312"/>
<organism evidence="2 3">
    <name type="scientific">Phyllosticta citribraziliensis</name>
    <dbReference type="NCBI Taxonomy" id="989973"/>
    <lineage>
        <taxon>Eukaryota</taxon>
        <taxon>Fungi</taxon>
        <taxon>Dikarya</taxon>
        <taxon>Ascomycota</taxon>
        <taxon>Pezizomycotina</taxon>
        <taxon>Dothideomycetes</taxon>
        <taxon>Dothideomycetes incertae sedis</taxon>
        <taxon>Botryosphaeriales</taxon>
        <taxon>Phyllostictaceae</taxon>
        <taxon>Phyllosticta</taxon>
    </lineage>
</organism>
<evidence type="ECO:0000256" key="1">
    <source>
        <dbReference type="SAM" id="MobiDB-lite"/>
    </source>
</evidence>
<dbReference type="RefSeq" id="XP_066651688.1">
    <property type="nucleotide sequence ID" value="XM_066798406.1"/>
</dbReference>
<dbReference type="Proteomes" id="UP001360953">
    <property type="component" value="Unassembled WGS sequence"/>
</dbReference>
<protein>
    <submittedName>
        <fullName evidence="2">Uncharacterized protein</fullName>
    </submittedName>
</protein>
<sequence length="495" mass="56092">MSSDNYNFAVYTENVHARDEEGNITTPDRLQTRSPCALGRELCHHHRDEDRPNAPLPAPSERWTAKLRRRAKDAFSAAKAPPPKPNKDLAIICTDFRYPVEKRSHRLAVLAGLARPVCCLLVEVQVRFSPGEHNRRVDIDAYLTKVYNFVRSQRGTVAIEFKLKVYVRGNDRILSGNTWVRNVLTPGLGIVSSDVRHADVSLYVEQQEPPRLKVWRFKGSRQRGSDEFRGRDPVEYFQIQQDDGSDLDRWSRIELGFLALGFGSSIQVTWTYDRPTSFPGYYYSTTMSRDPSLLAPAQITSIPASAHQYYVVTRRSVYLATENIIPFARDLGPILHGIQEGGLHVPDTWVAPLYKRQNVHTISYAGAMKYDLNIRAIPHNTTFLEVLQVNIFVETVYQKPAGRFQTLHANYDAEVNPHTHSKSTRPRAVPPRTTTSKKTKTESRGFAGTRLRAASSGSARILNRSSEHRRQELTQILKSCSWLITRGSQAPPRSA</sequence>
<dbReference type="EMBL" id="JBBPEH010000011">
    <property type="protein sequence ID" value="KAK7532018.1"/>
    <property type="molecule type" value="Genomic_DNA"/>
</dbReference>
<evidence type="ECO:0000313" key="2">
    <source>
        <dbReference type="EMBL" id="KAK7532018.1"/>
    </source>
</evidence>
<feature type="region of interest" description="Disordered" evidence="1">
    <location>
        <begin position="415"/>
        <end position="468"/>
    </location>
</feature>
<comment type="caution">
    <text evidence="2">The sequence shown here is derived from an EMBL/GenBank/DDBJ whole genome shotgun (WGS) entry which is preliminary data.</text>
</comment>
<accession>A0ABR1L9V3</accession>
<proteinExistence type="predicted"/>